<sequence length="250" mass="29128">MTNYKESSPINLNPPSRSKNVFSDIRNFLINKPQKPTLIKFESEENRKEYNRRVLQRVGIDVNKNFVLNVHKIGVNAPVGYIFNELLNWNGDSTCWPNHVAKVERINNEIENIEILPFGLKKYPFGLKKSFLGMNLIPLFKLHSIRIKSTPDAFDFDNARYLLYDCTGGYPIGIFVMYVRSPIEEMGEIAQSQLIFAVSFNFYGKEKEANKLVNKIWESVHNRVTSNVLNRVKQLSEWRLQKMANDMEYL</sequence>
<keyword evidence="2" id="KW-1185">Reference proteome</keyword>
<dbReference type="Proteomes" id="UP000032544">
    <property type="component" value="Unassembled WGS sequence"/>
</dbReference>
<comment type="caution">
    <text evidence="1">The sequence shown here is derived from an EMBL/GenBank/DDBJ whole genome shotgun (WGS) entry which is preliminary data.</text>
</comment>
<gene>
    <name evidence="1" type="ORF">LH29_20220</name>
</gene>
<dbReference type="RefSeq" id="WP_045032904.1">
    <property type="nucleotide sequence ID" value="NZ_JRHC01000006.1"/>
</dbReference>
<dbReference type="OrthoDB" id="1119349at2"/>
<evidence type="ECO:0000313" key="1">
    <source>
        <dbReference type="EMBL" id="KJF42142.1"/>
    </source>
</evidence>
<reference evidence="1 2" key="1">
    <citation type="submission" date="2014-09" db="EMBL/GenBank/DDBJ databases">
        <title>Draft Genome Sequence of Draconibacterium sp. JN14CK-3.</title>
        <authorList>
            <person name="Dong C."/>
            <person name="Lai Q."/>
            <person name="Shao Z."/>
        </authorList>
    </citation>
    <scope>NUCLEOTIDE SEQUENCE [LARGE SCALE GENOMIC DNA]</scope>
    <source>
        <strain evidence="1 2">JN14CK-3</strain>
    </source>
</reference>
<dbReference type="AlphaFoldDB" id="A0A0D8J5F2"/>
<proteinExistence type="predicted"/>
<evidence type="ECO:0000313" key="2">
    <source>
        <dbReference type="Proteomes" id="UP000032544"/>
    </source>
</evidence>
<dbReference type="EMBL" id="JRHC01000006">
    <property type="protein sequence ID" value="KJF42142.1"/>
    <property type="molecule type" value="Genomic_DNA"/>
</dbReference>
<accession>A0A0D8J5F2</accession>
<organism evidence="1 2">
    <name type="scientific">Draconibacterium sediminis</name>
    <dbReference type="NCBI Taxonomy" id="1544798"/>
    <lineage>
        <taxon>Bacteria</taxon>
        <taxon>Pseudomonadati</taxon>
        <taxon>Bacteroidota</taxon>
        <taxon>Bacteroidia</taxon>
        <taxon>Marinilabiliales</taxon>
        <taxon>Prolixibacteraceae</taxon>
        <taxon>Draconibacterium</taxon>
    </lineage>
</organism>
<name>A0A0D8J5F2_9BACT</name>
<protein>
    <submittedName>
        <fullName evidence="1">Uncharacterized protein</fullName>
    </submittedName>
</protein>